<feature type="region of interest" description="Disordered" evidence="4">
    <location>
        <begin position="249"/>
        <end position="275"/>
    </location>
</feature>
<dbReference type="InterPro" id="IPR001452">
    <property type="entry name" value="SH3_domain"/>
</dbReference>
<dbReference type="Pfam" id="PF07679">
    <property type="entry name" value="I-set"/>
    <property type="match status" value="1"/>
</dbReference>
<dbReference type="Gene3D" id="2.60.40.10">
    <property type="entry name" value="Immunoglobulins"/>
    <property type="match status" value="1"/>
</dbReference>
<dbReference type="PROSITE" id="PS50002">
    <property type="entry name" value="SH3"/>
    <property type="match status" value="1"/>
</dbReference>
<comment type="similarity">
    <text evidence="1">Belongs to the protein kinase superfamily. CAMK Ser/Thr protein kinase family.</text>
</comment>
<evidence type="ECO:0000256" key="2">
    <source>
        <dbReference type="ARBA" id="ARBA00022443"/>
    </source>
</evidence>
<dbReference type="Gene3D" id="2.30.30.40">
    <property type="entry name" value="SH3 Domains"/>
    <property type="match status" value="1"/>
</dbReference>
<dbReference type="InterPro" id="IPR013783">
    <property type="entry name" value="Ig-like_fold"/>
</dbReference>
<protein>
    <submittedName>
        <fullName evidence="7">Triple functional domain protein</fullName>
    </submittedName>
</protein>
<keyword evidence="8" id="KW-1185">Reference proteome</keyword>
<feature type="compositionally biased region" description="Polar residues" evidence="4">
    <location>
        <begin position="87"/>
        <end position="97"/>
    </location>
</feature>
<evidence type="ECO:0000256" key="1">
    <source>
        <dbReference type="ARBA" id="ARBA00006692"/>
    </source>
</evidence>
<dbReference type="PROSITE" id="PS50835">
    <property type="entry name" value="IG_LIKE"/>
    <property type="match status" value="1"/>
</dbReference>
<evidence type="ECO:0000313" key="8">
    <source>
        <dbReference type="Proteomes" id="UP000283509"/>
    </source>
</evidence>
<dbReference type="InterPro" id="IPR036028">
    <property type="entry name" value="SH3-like_dom_sf"/>
</dbReference>
<feature type="compositionally biased region" description="Basic and acidic residues" evidence="4">
    <location>
        <begin position="74"/>
        <end position="86"/>
    </location>
</feature>
<comment type="caution">
    <text evidence="7">The sequence shown here is derived from an EMBL/GenBank/DDBJ whole genome shotgun (WGS) entry which is preliminary data.</text>
</comment>
<evidence type="ECO:0000256" key="4">
    <source>
        <dbReference type="SAM" id="MobiDB-lite"/>
    </source>
</evidence>
<keyword evidence="2 3" id="KW-0728">SH3 domain</keyword>
<dbReference type="InterPro" id="IPR036179">
    <property type="entry name" value="Ig-like_dom_sf"/>
</dbReference>
<dbReference type="SMART" id="SM00409">
    <property type="entry name" value="IG"/>
    <property type="match status" value="1"/>
</dbReference>
<dbReference type="SUPFAM" id="SSF50044">
    <property type="entry name" value="SH3-domain"/>
    <property type="match status" value="1"/>
</dbReference>
<feature type="region of interest" description="Disordered" evidence="4">
    <location>
        <begin position="1"/>
        <end position="97"/>
    </location>
</feature>
<gene>
    <name evidence="7" type="ORF">C7M84_021551</name>
</gene>
<dbReference type="STRING" id="6689.A0A423U8H4"/>
<evidence type="ECO:0000259" key="5">
    <source>
        <dbReference type="PROSITE" id="PS50002"/>
    </source>
</evidence>
<dbReference type="InterPro" id="IPR047053">
    <property type="entry name" value="Kalirin_TRIO_SH3_2"/>
</dbReference>
<dbReference type="Proteomes" id="UP000283509">
    <property type="component" value="Unassembled WGS sequence"/>
</dbReference>
<feature type="region of interest" description="Disordered" evidence="4">
    <location>
        <begin position="198"/>
        <end position="237"/>
    </location>
</feature>
<feature type="compositionally biased region" description="Basic and acidic residues" evidence="4">
    <location>
        <begin position="202"/>
        <end position="221"/>
    </location>
</feature>
<evidence type="ECO:0000313" key="7">
    <source>
        <dbReference type="EMBL" id="ROT85010.1"/>
    </source>
</evidence>
<name>A0A423U8H4_PENVA</name>
<dbReference type="Pfam" id="PF23587">
    <property type="entry name" value="SH3_KALRN"/>
    <property type="match status" value="1"/>
</dbReference>
<evidence type="ECO:0000259" key="6">
    <source>
        <dbReference type="PROSITE" id="PS50835"/>
    </source>
</evidence>
<dbReference type="InterPro" id="IPR003599">
    <property type="entry name" value="Ig_sub"/>
</dbReference>
<accession>A0A423U8H4</accession>
<sequence>MHAGVPRVPSHIPLRKQGSADKLDVPSSPPKVRKNFFDGFRNTLRPRVKAEGVGKGQGDDVCEGSESGVTSPRQESKEDGYPRRWSESGSPTKSGEWSVSLPPGTLVKVLADFTALREDEISVNRGEVIQVISSNALRGYLVHRAATSNSPAAEGWVAANVLLPSAHPDAQTTPPASPTHVPAQYEPLGKRQWMKFRKPSFSKRDTKDTHPPPLRREETVHELPSMRSLTSRPPLPTRQMTVSLINPYHTENSSDINNRVSARDKPPSGCVPASPESPVRIISPLRNVTVCPGEPAEMVCTITGAGLWAESTTVAWAGPHGPLVDPRFEMEQHRDGTLRLHVGSCRVTDAGEYTCTITCGGYSIACSARINLSQGKDHSYSNGHS</sequence>
<organism evidence="7 8">
    <name type="scientific">Penaeus vannamei</name>
    <name type="common">Whiteleg shrimp</name>
    <name type="synonym">Litopenaeus vannamei</name>
    <dbReference type="NCBI Taxonomy" id="6689"/>
    <lineage>
        <taxon>Eukaryota</taxon>
        <taxon>Metazoa</taxon>
        <taxon>Ecdysozoa</taxon>
        <taxon>Arthropoda</taxon>
        <taxon>Crustacea</taxon>
        <taxon>Multicrustacea</taxon>
        <taxon>Malacostraca</taxon>
        <taxon>Eumalacostraca</taxon>
        <taxon>Eucarida</taxon>
        <taxon>Decapoda</taxon>
        <taxon>Dendrobranchiata</taxon>
        <taxon>Penaeoidea</taxon>
        <taxon>Penaeidae</taxon>
        <taxon>Penaeus</taxon>
    </lineage>
</organism>
<proteinExistence type="inferred from homology"/>
<dbReference type="EMBL" id="QCYY01000454">
    <property type="protein sequence ID" value="ROT85010.1"/>
    <property type="molecule type" value="Genomic_DNA"/>
</dbReference>
<feature type="domain" description="SH3" evidence="5">
    <location>
        <begin position="102"/>
        <end position="167"/>
    </location>
</feature>
<dbReference type="SUPFAM" id="SSF48726">
    <property type="entry name" value="Immunoglobulin"/>
    <property type="match status" value="1"/>
</dbReference>
<dbReference type="AlphaFoldDB" id="A0A423U8H4"/>
<reference evidence="7 8" key="1">
    <citation type="submission" date="2018-04" db="EMBL/GenBank/DDBJ databases">
        <authorList>
            <person name="Zhang X."/>
            <person name="Yuan J."/>
            <person name="Li F."/>
            <person name="Xiang J."/>
        </authorList>
    </citation>
    <scope>NUCLEOTIDE SEQUENCE [LARGE SCALE GENOMIC DNA]</scope>
    <source>
        <tissue evidence="7">Muscle</tissue>
    </source>
</reference>
<feature type="compositionally biased region" description="Polar residues" evidence="4">
    <location>
        <begin position="249"/>
        <end position="260"/>
    </location>
</feature>
<dbReference type="InterPro" id="IPR013098">
    <property type="entry name" value="Ig_I-set"/>
</dbReference>
<dbReference type="InterPro" id="IPR007110">
    <property type="entry name" value="Ig-like_dom"/>
</dbReference>
<dbReference type="OrthoDB" id="10256089at2759"/>
<reference evidence="7 8" key="2">
    <citation type="submission" date="2019-01" db="EMBL/GenBank/DDBJ databases">
        <title>The decoding of complex shrimp genome reveals the adaptation for benthos swimmer, frequently molting mechanism and breeding impact on genome.</title>
        <authorList>
            <person name="Sun Y."/>
            <person name="Gao Y."/>
            <person name="Yu Y."/>
        </authorList>
    </citation>
    <scope>NUCLEOTIDE SEQUENCE [LARGE SCALE GENOMIC DNA]</scope>
    <source>
        <tissue evidence="7">Muscle</tissue>
    </source>
</reference>
<feature type="domain" description="Ig-like" evidence="6">
    <location>
        <begin position="278"/>
        <end position="371"/>
    </location>
</feature>
<evidence type="ECO:0000256" key="3">
    <source>
        <dbReference type="PROSITE-ProRule" id="PRU00192"/>
    </source>
</evidence>